<sequence>MTVSDPLGHVLGAMRLIAPGGAAGSKTLVDLAGPPWRVDAARAAAAAGLDPEGTWDIATLVTRASTTGSGTRLSLALVHGLVQVARVNAAASFTAVLDERVRRLLNGFGAVTRTLPGARTAPYLGSAASTPVYLDMPSTMDAQRRDVPDSYRLVSLGVGLDGVSVPPPSHFRLRPLEQPVAIDLRTPAPSAARAAG</sequence>
<gene>
    <name evidence="1" type="ORF">GCM10025868_20680</name>
</gene>
<organism evidence="1 2">
    <name type="scientific">Angustibacter aerolatus</name>
    <dbReference type="NCBI Taxonomy" id="1162965"/>
    <lineage>
        <taxon>Bacteria</taxon>
        <taxon>Bacillati</taxon>
        <taxon>Actinomycetota</taxon>
        <taxon>Actinomycetes</taxon>
        <taxon>Kineosporiales</taxon>
        <taxon>Kineosporiaceae</taxon>
    </lineage>
</organism>
<protein>
    <submittedName>
        <fullName evidence="1">Uncharacterized protein</fullName>
    </submittedName>
</protein>
<proteinExistence type="predicted"/>
<reference evidence="2" key="1">
    <citation type="journal article" date="2019" name="Int. J. Syst. Evol. Microbiol.">
        <title>The Global Catalogue of Microorganisms (GCM) 10K type strain sequencing project: providing services to taxonomists for standard genome sequencing and annotation.</title>
        <authorList>
            <consortium name="The Broad Institute Genomics Platform"/>
            <consortium name="The Broad Institute Genome Sequencing Center for Infectious Disease"/>
            <person name="Wu L."/>
            <person name="Ma J."/>
        </authorList>
    </citation>
    <scope>NUCLEOTIDE SEQUENCE [LARGE SCALE GENOMIC DNA]</scope>
    <source>
        <strain evidence="2">NBRC 108730</strain>
    </source>
</reference>
<dbReference type="EMBL" id="BSUZ01000001">
    <property type="protein sequence ID" value="GMA86818.1"/>
    <property type="molecule type" value="Genomic_DNA"/>
</dbReference>
<evidence type="ECO:0000313" key="2">
    <source>
        <dbReference type="Proteomes" id="UP001157017"/>
    </source>
</evidence>
<comment type="caution">
    <text evidence="1">The sequence shown here is derived from an EMBL/GenBank/DDBJ whole genome shotgun (WGS) entry which is preliminary data.</text>
</comment>
<evidence type="ECO:0000313" key="1">
    <source>
        <dbReference type="EMBL" id="GMA86818.1"/>
    </source>
</evidence>
<dbReference type="Proteomes" id="UP001157017">
    <property type="component" value="Unassembled WGS sequence"/>
</dbReference>
<accession>A0ABQ6JF74</accession>
<name>A0ABQ6JF74_9ACTN</name>
<keyword evidence="2" id="KW-1185">Reference proteome</keyword>